<evidence type="ECO:0000256" key="1">
    <source>
        <dbReference type="ARBA" id="ARBA00001974"/>
    </source>
</evidence>
<protein>
    <recommendedName>
        <fullName evidence="3">ferredoxin--NADP(+) reductase</fullName>
        <ecNumber evidence="3">1.18.1.2</ecNumber>
    </recommendedName>
</protein>
<evidence type="ECO:0000256" key="10">
    <source>
        <dbReference type="PIRSR" id="PIRSR000362-2"/>
    </source>
</evidence>
<feature type="binding site" evidence="10">
    <location>
        <begin position="202"/>
        <end position="203"/>
    </location>
    <ligand>
        <name>NADP(+)</name>
        <dbReference type="ChEBI" id="CHEBI:58349"/>
    </ligand>
</feature>
<dbReference type="RefSeq" id="WP_195170449.1">
    <property type="nucleotide sequence ID" value="NZ_CP062983.1"/>
</dbReference>
<evidence type="ECO:0000256" key="5">
    <source>
        <dbReference type="ARBA" id="ARBA00022827"/>
    </source>
</evidence>
<feature type="binding site" evidence="10">
    <location>
        <position position="214"/>
    </location>
    <ligand>
        <name>NADP(+)</name>
        <dbReference type="ChEBI" id="CHEBI:58349"/>
    </ligand>
</feature>
<dbReference type="InterPro" id="IPR023753">
    <property type="entry name" value="FAD/NAD-binding_dom"/>
</dbReference>
<evidence type="ECO:0000256" key="8">
    <source>
        <dbReference type="ARBA" id="ARBA00047776"/>
    </source>
</evidence>
<comment type="cofactor">
    <cofactor evidence="1 9">
        <name>FAD</name>
        <dbReference type="ChEBI" id="CHEBI:57692"/>
    </cofactor>
</comment>
<dbReference type="Pfam" id="PF07992">
    <property type="entry name" value="Pyr_redox_2"/>
    <property type="match status" value="1"/>
</dbReference>
<keyword evidence="5 9" id="KW-0274">FAD</keyword>
<dbReference type="GO" id="GO:0004324">
    <property type="term" value="F:ferredoxin-NADP+ reductase activity"/>
    <property type="evidence" value="ECO:0007669"/>
    <property type="project" value="UniProtKB-EC"/>
</dbReference>
<dbReference type="Proteomes" id="UP000594468">
    <property type="component" value="Chromosome"/>
</dbReference>
<feature type="binding site" evidence="9">
    <location>
        <position position="21"/>
    </location>
    <ligand>
        <name>FAD</name>
        <dbReference type="ChEBI" id="CHEBI:57692"/>
    </ligand>
</feature>
<dbReference type="AlphaFoldDB" id="A0A7S8IDA6"/>
<dbReference type="InterPro" id="IPR055275">
    <property type="entry name" value="Ferredox_Rdtase"/>
</dbReference>
<feature type="binding site" evidence="9">
    <location>
        <begin position="380"/>
        <end position="382"/>
    </location>
    <ligand>
        <name>FAD</name>
        <dbReference type="ChEBI" id="CHEBI:57692"/>
    </ligand>
</feature>
<dbReference type="InterPro" id="IPR036188">
    <property type="entry name" value="FAD/NAD-bd_sf"/>
</dbReference>
<dbReference type="EMBL" id="CP062983">
    <property type="protein sequence ID" value="QPC82380.1"/>
    <property type="molecule type" value="Genomic_DNA"/>
</dbReference>
<comment type="catalytic activity">
    <reaction evidence="8">
        <text>2 reduced [2Fe-2S]-[ferredoxin] + NADP(+) + H(+) = 2 oxidized [2Fe-2S]-[ferredoxin] + NADPH</text>
        <dbReference type="Rhea" id="RHEA:20125"/>
        <dbReference type="Rhea" id="RHEA-COMP:10000"/>
        <dbReference type="Rhea" id="RHEA-COMP:10001"/>
        <dbReference type="ChEBI" id="CHEBI:15378"/>
        <dbReference type="ChEBI" id="CHEBI:33737"/>
        <dbReference type="ChEBI" id="CHEBI:33738"/>
        <dbReference type="ChEBI" id="CHEBI:57783"/>
        <dbReference type="ChEBI" id="CHEBI:58349"/>
        <dbReference type="EC" id="1.18.1.2"/>
    </reaction>
</comment>
<sequence>MSSIGTTSTPLRVAIIGSGPSGFYAADALAKSSLTTEIDIFDRLPTPFGLVRGGVAPDHQKIKSVTRVYERTASLPNVRFFGHVEYGTDVTLADLQQRYHAVIFAVGSASDKKLGIPGEDLEGSFAATEFVGWYNGHPDYRNHDFHLDDAEAVAVVGVGNVAMDVTRILARSQEELKVTDIADYALEALAKSNVKRIYILGRRGPAQAAFTNPEIKELGEMQEADIIVPAADVKLDSLSKAMLTSDEADKKDVRNVEILQEYAERAPEGKPKQIIMRFLVSPVEVIGEDKVEAIKIVKNELYADDNGNLRPQPTEEYETIPVDLIFRSVGYRGIRLSDIPFYDRWGTIPNELGRVVKEQGSDDVVPGVYVAGWIKRGPSGIIGTNRPDSVETVNSLLEDVAKDKVWSPHADTDIEGLLQDRGVRYVTWADWQHLDEVEQSLGKEVGRPRRKFTTIDDMLKALDSASQHAPGD</sequence>
<evidence type="ECO:0000256" key="7">
    <source>
        <dbReference type="ARBA" id="ARBA00023002"/>
    </source>
</evidence>
<name>A0A7S8IDA6_9CHLR</name>
<keyword evidence="13" id="KW-1185">Reference proteome</keyword>
<feature type="domain" description="FAD/NAD(P)-binding" evidence="11">
    <location>
        <begin position="12"/>
        <end position="190"/>
    </location>
</feature>
<dbReference type="PIRSF" id="PIRSF000362">
    <property type="entry name" value="FNR"/>
    <property type="match status" value="1"/>
</dbReference>
<dbReference type="PANTHER" id="PTHR48467">
    <property type="entry name" value="GLUTAMATE SYNTHASE 1 [NADH], CHLOROPLASTIC-LIKE"/>
    <property type="match status" value="1"/>
</dbReference>
<evidence type="ECO:0000256" key="4">
    <source>
        <dbReference type="ARBA" id="ARBA00022630"/>
    </source>
</evidence>
<dbReference type="InterPro" id="IPR021163">
    <property type="entry name" value="Ferredox_Rdtase_adrenod"/>
</dbReference>
<dbReference type="PANTHER" id="PTHR48467:SF1">
    <property type="entry name" value="GLUTAMATE SYNTHASE 1 [NADH], CHLOROPLASTIC-LIKE"/>
    <property type="match status" value="1"/>
</dbReference>
<evidence type="ECO:0000259" key="11">
    <source>
        <dbReference type="Pfam" id="PF07992"/>
    </source>
</evidence>
<dbReference type="Gene3D" id="3.50.50.60">
    <property type="entry name" value="FAD/NAD(P)-binding domain"/>
    <property type="match status" value="1"/>
</dbReference>
<accession>A0A7S8IDA6</accession>
<dbReference type="Gene3D" id="3.40.50.720">
    <property type="entry name" value="NAD(P)-binding Rossmann-like Domain"/>
    <property type="match status" value="1"/>
</dbReference>
<evidence type="ECO:0000313" key="12">
    <source>
        <dbReference type="EMBL" id="QPC82380.1"/>
    </source>
</evidence>
<dbReference type="SUPFAM" id="SSF51971">
    <property type="entry name" value="Nucleotide-binding domain"/>
    <property type="match status" value="2"/>
</dbReference>
<keyword evidence="6 10" id="KW-0521">NADP</keyword>
<gene>
    <name evidence="12" type="ORF">G4Y79_22285</name>
</gene>
<comment type="similarity">
    <text evidence="2">Belongs to the ferredoxin--NADP reductase type 1 family.</text>
</comment>
<feature type="binding site" evidence="10">
    <location>
        <position position="380"/>
    </location>
    <ligand>
        <name>NADP(+)</name>
        <dbReference type="ChEBI" id="CHEBI:58349"/>
    </ligand>
</feature>
<evidence type="ECO:0000256" key="9">
    <source>
        <dbReference type="PIRSR" id="PIRSR000362-1"/>
    </source>
</evidence>
<feature type="binding site" evidence="9">
    <location>
        <position position="50"/>
    </location>
    <ligand>
        <name>FAD</name>
        <dbReference type="ChEBI" id="CHEBI:57692"/>
    </ligand>
</feature>
<keyword evidence="4" id="KW-0285">Flavoprotein</keyword>
<evidence type="ECO:0000256" key="3">
    <source>
        <dbReference type="ARBA" id="ARBA00013223"/>
    </source>
</evidence>
<dbReference type="EC" id="1.18.1.2" evidence="3"/>
<feature type="binding site" evidence="9">
    <location>
        <position position="373"/>
    </location>
    <ligand>
        <name>FAD</name>
        <dbReference type="ChEBI" id="CHEBI:57692"/>
    </ligand>
</feature>
<dbReference type="PRINTS" id="PR00419">
    <property type="entry name" value="ADXRDTASE"/>
</dbReference>
<proteinExistence type="inferred from homology"/>
<evidence type="ECO:0000256" key="6">
    <source>
        <dbReference type="ARBA" id="ARBA00022857"/>
    </source>
</evidence>
<dbReference type="KEGG" id="pmet:G4Y79_22285"/>
<keyword evidence="7" id="KW-0560">Oxidoreductase</keyword>
<evidence type="ECO:0000256" key="2">
    <source>
        <dbReference type="ARBA" id="ARBA00008312"/>
    </source>
</evidence>
<evidence type="ECO:0000313" key="13">
    <source>
        <dbReference type="Proteomes" id="UP000594468"/>
    </source>
</evidence>
<reference evidence="12 13" key="1">
    <citation type="submission" date="2020-02" db="EMBL/GenBank/DDBJ databases">
        <authorList>
            <person name="Zheng R.K."/>
            <person name="Sun C.M."/>
        </authorList>
    </citation>
    <scope>NUCLEOTIDE SEQUENCE [LARGE SCALE GENOMIC DNA]</scope>
    <source>
        <strain evidence="13">rifampicinis</strain>
    </source>
</reference>
<organism evidence="12 13">
    <name type="scientific">Phototrophicus methaneseepsis</name>
    <dbReference type="NCBI Taxonomy" id="2710758"/>
    <lineage>
        <taxon>Bacteria</taxon>
        <taxon>Bacillati</taxon>
        <taxon>Chloroflexota</taxon>
        <taxon>Candidatus Thermofontia</taxon>
        <taxon>Phototrophicales</taxon>
        <taxon>Phototrophicaceae</taxon>
        <taxon>Phototrophicus</taxon>
    </lineage>
</organism>